<reference evidence="1" key="2">
    <citation type="journal article" date="2022" name="New Phytol.">
        <title>Evolutionary transition to the ectomycorrhizal habit in the genomes of a hyperdiverse lineage of mushroom-forming fungi.</title>
        <authorList>
            <person name="Looney B."/>
            <person name="Miyauchi S."/>
            <person name="Morin E."/>
            <person name="Drula E."/>
            <person name="Courty P.E."/>
            <person name="Kohler A."/>
            <person name="Kuo A."/>
            <person name="LaButti K."/>
            <person name="Pangilinan J."/>
            <person name="Lipzen A."/>
            <person name="Riley R."/>
            <person name="Andreopoulos W."/>
            <person name="He G."/>
            <person name="Johnson J."/>
            <person name="Nolan M."/>
            <person name="Tritt A."/>
            <person name="Barry K.W."/>
            <person name="Grigoriev I.V."/>
            <person name="Nagy L.G."/>
            <person name="Hibbett D."/>
            <person name="Henrissat B."/>
            <person name="Matheny P.B."/>
            <person name="Labbe J."/>
            <person name="Martin F.M."/>
        </authorList>
    </citation>
    <scope>NUCLEOTIDE SEQUENCE</scope>
    <source>
        <strain evidence="1">HHB10654</strain>
    </source>
</reference>
<protein>
    <submittedName>
        <fullName evidence="1">Uncharacterized protein</fullName>
    </submittedName>
</protein>
<keyword evidence="2" id="KW-1185">Reference proteome</keyword>
<name>A0ACB8SW84_9AGAM</name>
<evidence type="ECO:0000313" key="1">
    <source>
        <dbReference type="EMBL" id="KAI0060739.1"/>
    </source>
</evidence>
<proteinExistence type="predicted"/>
<organism evidence="1 2">
    <name type="scientific">Artomyces pyxidatus</name>
    <dbReference type="NCBI Taxonomy" id="48021"/>
    <lineage>
        <taxon>Eukaryota</taxon>
        <taxon>Fungi</taxon>
        <taxon>Dikarya</taxon>
        <taxon>Basidiomycota</taxon>
        <taxon>Agaricomycotina</taxon>
        <taxon>Agaricomycetes</taxon>
        <taxon>Russulales</taxon>
        <taxon>Auriscalpiaceae</taxon>
        <taxon>Artomyces</taxon>
    </lineage>
</organism>
<accession>A0ACB8SW84</accession>
<dbReference type="Proteomes" id="UP000814140">
    <property type="component" value="Unassembled WGS sequence"/>
</dbReference>
<reference evidence="1" key="1">
    <citation type="submission" date="2021-03" db="EMBL/GenBank/DDBJ databases">
        <authorList>
            <consortium name="DOE Joint Genome Institute"/>
            <person name="Ahrendt S."/>
            <person name="Looney B.P."/>
            <person name="Miyauchi S."/>
            <person name="Morin E."/>
            <person name="Drula E."/>
            <person name="Courty P.E."/>
            <person name="Chicoki N."/>
            <person name="Fauchery L."/>
            <person name="Kohler A."/>
            <person name="Kuo A."/>
            <person name="Labutti K."/>
            <person name="Pangilinan J."/>
            <person name="Lipzen A."/>
            <person name="Riley R."/>
            <person name="Andreopoulos W."/>
            <person name="He G."/>
            <person name="Johnson J."/>
            <person name="Barry K.W."/>
            <person name="Grigoriev I.V."/>
            <person name="Nagy L."/>
            <person name="Hibbett D."/>
            <person name="Henrissat B."/>
            <person name="Matheny P.B."/>
            <person name="Labbe J."/>
            <person name="Martin F."/>
        </authorList>
    </citation>
    <scope>NUCLEOTIDE SEQUENCE</scope>
    <source>
        <strain evidence="1">HHB10654</strain>
    </source>
</reference>
<sequence>MALAQNAIRSITLEGVVQDSATGGSVPVTLHRKNAPLDLVAPHHILRRPMAPVLLESTPERPPSRLPPPGTSHLRCHAGEFIGDGQSSIVFAADKVELDGAPPDARSVPRLVVKIARSNRLAALARDAWFYDEMECLQGSSIARCYGWFEAELTSDQVVPAWSDHPAENPDDHDHVLDIDETIHPDQLQRTARRDVLSILVLERLGDKLQPGRHPKSLRKDVMDLYKDASHLGIAIDEDVRRHNILGAPHQEPCLPSLTSPFTNRTHAWRVVDFEFGVKINYSIGQFKVSYEGHVNRMFRDTQEEGAGSVMHIYADSDESGSD</sequence>
<dbReference type="EMBL" id="MU277217">
    <property type="protein sequence ID" value="KAI0060739.1"/>
    <property type="molecule type" value="Genomic_DNA"/>
</dbReference>
<gene>
    <name evidence="1" type="ORF">BV25DRAFT_1917561</name>
</gene>
<evidence type="ECO:0000313" key="2">
    <source>
        <dbReference type="Proteomes" id="UP000814140"/>
    </source>
</evidence>
<comment type="caution">
    <text evidence="1">The sequence shown here is derived from an EMBL/GenBank/DDBJ whole genome shotgun (WGS) entry which is preliminary data.</text>
</comment>